<name>A0A8J3RFZ8_9ACTN</name>
<keyword evidence="3" id="KW-1185">Reference proteome</keyword>
<evidence type="ECO:0000313" key="3">
    <source>
        <dbReference type="Proteomes" id="UP000616724"/>
    </source>
</evidence>
<organism evidence="2 3">
    <name type="scientific">Planobispora longispora</name>
    <dbReference type="NCBI Taxonomy" id="28887"/>
    <lineage>
        <taxon>Bacteria</taxon>
        <taxon>Bacillati</taxon>
        <taxon>Actinomycetota</taxon>
        <taxon>Actinomycetes</taxon>
        <taxon>Streptosporangiales</taxon>
        <taxon>Streptosporangiaceae</taxon>
        <taxon>Planobispora</taxon>
    </lineage>
</organism>
<dbReference type="AlphaFoldDB" id="A0A8J3RFZ8"/>
<reference evidence="2 3" key="1">
    <citation type="submission" date="2021-01" db="EMBL/GenBank/DDBJ databases">
        <title>Whole genome shotgun sequence of Planobispora longispora NBRC 13918.</title>
        <authorList>
            <person name="Komaki H."/>
            <person name="Tamura T."/>
        </authorList>
    </citation>
    <scope>NUCLEOTIDE SEQUENCE [LARGE SCALE GENOMIC DNA]</scope>
    <source>
        <strain evidence="2 3">NBRC 13918</strain>
    </source>
</reference>
<accession>A0A8J3RFZ8</accession>
<proteinExistence type="predicted"/>
<evidence type="ECO:0000313" key="2">
    <source>
        <dbReference type="EMBL" id="GIH75022.1"/>
    </source>
</evidence>
<dbReference type="Proteomes" id="UP000616724">
    <property type="component" value="Unassembled WGS sequence"/>
</dbReference>
<comment type="caution">
    <text evidence="2">The sequence shown here is derived from an EMBL/GenBank/DDBJ whole genome shotgun (WGS) entry which is preliminary data.</text>
</comment>
<gene>
    <name evidence="2" type="ORF">Plo01_14510</name>
</gene>
<dbReference type="EMBL" id="BOOH01000014">
    <property type="protein sequence ID" value="GIH75022.1"/>
    <property type="molecule type" value="Genomic_DNA"/>
</dbReference>
<protein>
    <recommendedName>
        <fullName evidence="4">DUF4115 domain-containing protein</fullName>
    </recommendedName>
</protein>
<feature type="region of interest" description="Disordered" evidence="1">
    <location>
        <begin position="33"/>
        <end position="57"/>
    </location>
</feature>
<evidence type="ECO:0000256" key="1">
    <source>
        <dbReference type="SAM" id="MobiDB-lite"/>
    </source>
</evidence>
<sequence length="136" mass="14156">MGIARLALAVLGALGLLALIVLGAISLTGGFGAEPEAGSATPPATKPLSAPSDSPSRAPTVFVECVQERCPTVFLKVTGGDVLFDREMTRGEQAQSFDDKVDVVLTDASAVRVRVNGAEHPPGKVGERQEFTVPRE</sequence>
<evidence type="ECO:0008006" key="4">
    <source>
        <dbReference type="Google" id="ProtNLM"/>
    </source>
</evidence>